<evidence type="ECO:0000256" key="5">
    <source>
        <dbReference type="ARBA" id="ARBA00022833"/>
    </source>
</evidence>
<dbReference type="PANTHER" id="PTHR11271">
    <property type="entry name" value="GUANINE DEAMINASE"/>
    <property type="match status" value="1"/>
</dbReference>
<keyword evidence="4 8" id="KW-0378">Hydrolase</keyword>
<dbReference type="SUPFAM" id="SSF51556">
    <property type="entry name" value="Metallo-dependent hydrolases"/>
    <property type="match status" value="1"/>
</dbReference>
<evidence type="ECO:0000259" key="9">
    <source>
        <dbReference type="Pfam" id="PF01979"/>
    </source>
</evidence>
<sequence length="480" mass="52127">MTGGIETVFVGCIVHSKSLTELEVIENGLLGLTAEGKVAFLQNLVGNRGDLCDETLQNASQTFGFDISVVQKLTATQFLLPGFVSHLWASLLLDNVLTCAPPNEQIDTHIHAPQYVFTGTGCDLPLLQWLEKYTFPREQAFSDPTYAQSAYQRAVTRTLRNGTTTAAYYATIHSEATKILATICAETGQRAFIGKVCMDRNSPSTYIESTEDSLKTTNEVADFISQLSTKGRVKPIITPRFAASCTSELMHGLANIAKKRDLPIQTHLSESHAEIEMVEKLHPECSSYTAVYADHGLLTNKTVLAHCVHLSPSERKLVYDANAGVAHCPNSNFSILSGVCNVRRLLQEGIKVGLGTDVAGGYSASMMDAMRQAVIASKVTFMNSRDASKDGRKPWQPLNLGEVLYLATLGGAKVLGVDGVVGNFEVGKEFDAVLVDLKPGDGRCVDVFGHDGIMDSIEKFVYNGDDRNIAKVWVGGRQVL</sequence>
<comment type="caution">
    <text evidence="10">The sequence shown here is derived from an EMBL/GenBank/DDBJ whole genome shotgun (WGS) entry which is preliminary data.</text>
</comment>
<dbReference type="InterPro" id="IPR011059">
    <property type="entry name" value="Metal-dep_hydrolase_composite"/>
</dbReference>
<dbReference type="InterPro" id="IPR051607">
    <property type="entry name" value="Metallo-dep_hydrolases"/>
</dbReference>
<dbReference type="InterPro" id="IPR006680">
    <property type="entry name" value="Amidohydro-rel"/>
</dbReference>
<dbReference type="InterPro" id="IPR014311">
    <property type="entry name" value="Guanine_deaminase"/>
</dbReference>
<comment type="function">
    <text evidence="7 8">Catalyzes the hydrolytic deamination of guanine, producing xanthine and ammonia.</text>
</comment>
<comment type="cofactor">
    <cofactor evidence="8">
        <name>Zn(2+)</name>
        <dbReference type="ChEBI" id="CHEBI:29105"/>
    </cofactor>
    <text evidence="8">Binds 1 zinc ion per subunit.</text>
</comment>
<dbReference type="NCBIfam" id="TIGR02967">
    <property type="entry name" value="guan_deamin"/>
    <property type="match status" value="1"/>
</dbReference>
<feature type="domain" description="Amidohydrolase-related" evidence="9">
    <location>
        <begin position="106"/>
        <end position="479"/>
    </location>
</feature>
<comment type="catalytic activity">
    <reaction evidence="6 8">
        <text>guanine + H2O + H(+) = xanthine + NH4(+)</text>
        <dbReference type="Rhea" id="RHEA:14665"/>
        <dbReference type="ChEBI" id="CHEBI:15377"/>
        <dbReference type="ChEBI" id="CHEBI:15378"/>
        <dbReference type="ChEBI" id="CHEBI:16235"/>
        <dbReference type="ChEBI" id="CHEBI:17712"/>
        <dbReference type="ChEBI" id="CHEBI:28938"/>
        <dbReference type="EC" id="3.5.4.3"/>
    </reaction>
</comment>
<dbReference type="GO" id="GO:0008892">
    <property type="term" value="F:guanine deaminase activity"/>
    <property type="evidence" value="ECO:0007669"/>
    <property type="project" value="UniProtKB-UniRule"/>
</dbReference>
<reference evidence="10" key="1">
    <citation type="submission" date="2020-05" db="EMBL/GenBank/DDBJ databases">
        <title>Phylogenomic resolution of chytrid fungi.</title>
        <authorList>
            <person name="Stajich J.E."/>
            <person name="Amses K."/>
            <person name="Simmons R."/>
            <person name="Seto K."/>
            <person name="Myers J."/>
            <person name="Bonds A."/>
            <person name="Quandt C.A."/>
            <person name="Barry K."/>
            <person name="Liu P."/>
            <person name="Grigoriev I."/>
            <person name="Longcore J.E."/>
            <person name="James T.Y."/>
        </authorList>
    </citation>
    <scope>NUCLEOTIDE SEQUENCE</scope>
    <source>
        <strain evidence="10">JEL0318</strain>
    </source>
</reference>
<evidence type="ECO:0000313" key="11">
    <source>
        <dbReference type="Proteomes" id="UP001212841"/>
    </source>
</evidence>
<dbReference type="EMBL" id="JADGJD010000100">
    <property type="protein sequence ID" value="KAJ3055005.1"/>
    <property type="molecule type" value="Genomic_DNA"/>
</dbReference>
<accession>A0AAD5SHY5</accession>
<dbReference type="Gene3D" id="2.30.40.10">
    <property type="entry name" value="Urease, subunit C, domain 1"/>
    <property type="match status" value="1"/>
</dbReference>
<evidence type="ECO:0000313" key="10">
    <source>
        <dbReference type="EMBL" id="KAJ3055005.1"/>
    </source>
</evidence>
<dbReference type="InterPro" id="IPR032466">
    <property type="entry name" value="Metal_Hydrolase"/>
</dbReference>
<dbReference type="Proteomes" id="UP001212841">
    <property type="component" value="Unassembled WGS sequence"/>
</dbReference>
<evidence type="ECO:0000256" key="2">
    <source>
        <dbReference type="ARBA" id="ARBA00006745"/>
    </source>
</evidence>
<gene>
    <name evidence="10" type="ORF">HK097_000084</name>
</gene>
<dbReference type="Gene3D" id="3.20.20.140">
    <property type="entry name" value="Metal-dependent hydrolases"/>
    <property type="match status" value="1"/>
</dbReference>
<organism evidence="10 11">
    <name type="scientific">Rhizophlyctis rosea</name>
    <dbReference type="NCBI Taxonomy" id="64517"/>
    <lineage>
        <taxon>Eukaryota</taxon>
        <taxon>Fungi</taxon>
        <taxon>Fungi incertae sedis</taxon>
        <taxon>Chytridiomycota</taxon>
        <taxon>Chytridiomycota incertae sedis</taxon>
        <taxon>Chytridiomycetes</taxon>
        <taxon>Rhizophlyctidales</taxon>
        <taxon>Rhizophlyctidaceae</taxon>
        <taxon>Rhizophlyctis</taxon>
    </lineage>
</organism>
<dbReference type="EC" id="3.5.4.3" evidence="8"/>
<comment type="pathway">
    <text evidence="1 8">Purine metabolism; guanine degradation; xanthine from guanine: step 1/1.</text>
</comment>
<comment type="similarity">
    <text evidence="2 8">Belongs to the metallo-dependent hydrolases superfamily. ATZ/TRZ family.</text>
</comment>
<evidence type="ECO:0000256" key="7">
    <source>
        <dbReference type="ARBA" id="ARBA00056079"/>
    </source>
</evidence>
<dbReference type="FunFam" id="3.20.20.140:FF:000022">
    <property type="entry name" value="Guanine deaminase"/>
    <property type="match status" value="1"/>
</dbReference>
<dbReference type="SUPFAM" id="SSF51338">
    <property type="entry name" value="Composite domain of metallo-dependent hydrolases"/>
    <property type="match status" value="1"/>
</dbReference>
<dbReference type="PANTHER" id="PTHR11271:SF6">
    <property type="entry name" value="GUANINE DEAMINASE"/>
    <property type="match status" value="1"/>
</dbReference>
<keyword evidence="11" id="KW-1185">Reference proteome</keyword>
<evidence type="ECO:0000256" key="3">
    <source>
        <dbReference type="ARBA" id="ARBA00022723"/>
    </source>
</evidence>
<dbReference type="GO" id="GO:0008270">
    <property type="term" value="F:zinc ion binding"/>
    <property type="evidence" value="ECO:0007669"/>
    <property type="project" value="UniProtKB-UniRule"/>
</dbReference>
<protein>
    <recommendedName>
        <fullName evidence="8">Guanine deaminase</fullName>
        <shortName evidence="8">Guanase</shortName>
        <ecNumber evidence="8">3.5.4.3</ecNumber>
    </recommendedName>
    <alternativeName>
        <fullName evidence="8">Guanine aminohydrolase</fullName>
    </alternativeName>
</protein>
<dbReference type="AlphaFoldDB" id="A0AAD5SHY5"/>
<dbReference type="GO" id="GO:0006147">
    <property type="term" value="P:guanine catabolic process"/>
    <property type="evidence" value="ECO:0007669"/>
    <property type="project" value="UniProtKB-UniRule"/>
</dbReference>
<dbReference type="Pfam" id="PF01979">
    <property type="entry name" value="Amidohydro_1"/>
    <property type="match status" value="1"/>
</dbReference>
<name>A0AAD5SHY5_9FUNG</name>
<evidence type="ECO:0000256" key="4">
    <source>
        <dbReference type="ARBA" id="ARBA00022801"/>
    </source>
</evidence>
<dbReference type="GO" id="GO:0005829">
    <property type="term" value="C:cytosol"/>
    <property type="evidence" value="ECO:0007669"/>
    <property type="project" value="TreeGrafter"/>
</dbReference>
<proteinExistence type="inferred from homology"/>
<evidence type="ECO:0000256" key="6">
    <source>
        <dbReference type="ARBA" id="ARBA00051148"/>
    </source>
</evidence>
<evidence type="ECO:0000256" key="8">
    <source>
        <dbReference type="RuleBase" id="RU366009"/>
    </source>
</evidence>
<keyword evidence="3 8" id="KW-0479">Metal-binding</keyword>
<keyword evidence="5 8" id="KW-0862">Zinc</keyword>
<evidence type="ECO:0000256" key="1">
    <source>
        <dbReference type="ARBA" id="ARBA00004984"/>
    </source>
</evidence>